<dbReference type="EMBL" id="BROD01000001">
    <property type="protein sequence ID" value="GKX65428.1"/>
    <property type="molecule type" value="Genomic_DNA"/>
</dbReference>
<keyword evidence="2" id="KW-1185">Reference proteome</keyword>
<evidence type="ECO:0000313" key="2">
    <source>
        <dbReference type="Proteomes" id="UP001058074"/>
    </source>
</evidence>
<reference evidence="1" key="1">
    <citation type="journal article" date="2025" name="Int. J. Syst. Evol. Microbiol.">
        <title>Inconstantimicrobium mannanitabidum sp. nov., a novel member of the family Clostridiaceae isolated from anoxic soil under the treatment of reductive soil disinfestation.</title>
        <authorList>
            <person name="Ueki A."/>
            <person name="Tonouchi A."/>
            <person name="Honma S."/>
            <person name="Kaku N."/>
            <person name="Ueki K."/>
        </authorList>
    </citation>
    <scope>NUCLEOTIDE SEQUENCE</scope>
    <source>
        <strain evidence="1">TW13</strain>
    </source>
</reference>
<organism evidence="1 2">
    <name type="scientific">Inconstantimicrobium mannanitabidum</name>
    <dbReference type="NCBI Taxonomy" id="1604901"/>
    <lineage>
        <taxon>Bacteria</taxon>
        <taxon>Bacillati</taxon>
        <taxon>Bacillota</taxon>
        <taxon>Clostridia</taxon>
        <taxon>Eubacteriales</taxon>
        <taxon>Clostridiaceae</taxon>
        <taxon>Inconstantimicrobium</taxon>
    </lineage>
</organism>
<accession>A0ACB5R8T7</accession>
<dbReference type="Proteomes" id="UP001058074">
    <property type="component" value="Unassembled WGS sequence"/>
</dbReference>
<comment type="caution">
    <text evidence="1">The sequence shown here is derived from an EMBL/GenBank/DDBJ whole genome shotgun (WGS) entry which is preliminary data.</text>
</comment>
<name>A0ACB5R8T7_9CLOT</name>
<gene>
    <name evidence="1" type="primary">aroQ</name>
    <name evidence="1" type="ORF">rsdtw13_06860</name>
</gene>
<evidence type="ECO:0000313" key="1">
    <source>
        <dbReference type="EMBL" id="GKX65428.1"/>
    </source>
</evidence>
<sequence>MKVMVINGPNLNLLGIREKNIYGQRDYKDIIRYIKEEADKLNLEVDCRQSNIEGEIINFIHEAYFNKFDGIVINPGAYTHYSYAILDALKSVEIPAIEVHISNVHKREEFRHKSVTAAGCVGQIVGLGEYGYVLALNALKNLGYGIEGV</sequence>
<proteinExistence type="predicted"/>
<protein>
    <submittedName>
        <fullName evidence="1">3-dehydroquinate dehydratase</fullName>
    </submittedName>
</protein>